<reference evidence="1" key="1">
    <citation type="submission" date="2023-07" db="EMBL/GenBank/DDBJ databases">
        <authorList>
            <consortium name="AG Swart"/>
            <person name="Singh M."/>
            <person name="Singh A."/>
            <person name="Seah K."/>
            <person name="Emmerich C."/>
        </authorList>
    </citation>
    <scope>NUCLEOTIDE SEQUENCE</scope>
    <source>
        <strain evidence="1">DP1</strain>
    </source>
</reference>
<sequence length="90" mass="10263">MLAQCVKLASQIFKICEIYATGSLMRGKDTQTKFTRIRVCKISKILRCYQTLNAQILQSSYLPSLQLKNLKRLPVLRHSSHYSKNTVCAA</sequence>
<evidence type="ECO:0000313" key="1">
    <source>
        <dbReference type="EMBL" id="CAI2365501.1"/>
    </source>
</evidence>
<evidence type="ECO:0000313" key="2">
    <source>
        <dbReference type="Proteomes" id="UP001295684"/>
    </source>
</evidence>
<comment type="caution">
    <text evidence="1">The sequence shown here is derived from an EMBL/GenBank/DDBJ whole genome shotgun (WGS) entry which is preliminary data.</text>
</comment>
<dbReference type="EMBL" id="CAMPGE010006629">
    <property type="protein sequence ID" value="CAI2365501.1"/>
    <property type="molecule type" value="Genomic_DNA"/>
</dbReference>
<keyword evidence="2" id="KW-1185">Reference proteome</keyword>
<gene>
    <name evidence="1" type="ORF">ECRASSUSDP1_LOCUS6827</name>
</gene>
<dbReference type="AlphaFoldDB" id="A0AAD1XCI6"/>
<proteinExistence type="predicted"/>
<name>A0AAD1XCI6_EUPCR</name>
<accession>A0AAD1XCI6</accession>
<dbReference type="Proteomes" id="UP001295684">
    <property type="component" value="Unassembled WGS sequence"/>
</dbReference>
<organism evidence="1 2">
    <name type="scientific">Euplotes crassus</name>
    <dbReference type="NCBI Taxonomy" id="5936"/>
    <lineage>
        <taxon>Eukaryota</taxon>
        <taxon>Sar</taxon>
        <taxon>Alveolata</taxon>
        <taxon>Ciliophora</taxon>
        <taxon>Intramacronucleata</taxon>
        <taxon>Spirotrichea</taxon>
        <taxon>Hypotrichia</taxon>
        <taxon>Euplotida</taxon>
        <taxon>Euplotidae</taxon>
        <taxon>Moneuplotes</taxon>
    </lineage>
</organism>
<protein>
    <submittedName>
        <fullName evidence="1">Uncharacterized protein</fullName>
    </submittedName>
</protein>